<dbReference type="EMBL" id="AMGV01000001">
    <property type="protein sequence ID" value="KEF62075.1"/>
    <property type="molecule type" value="Genomic_DNA"/>
</dbReference>
<dbReference type="VEuPathDB" id="FungiDB:A1O9_00047"/>
<dbReference type="HOGENOM" id="CLU_2413269_0_0_1"/>
<dbReference type="Proteomes" id="UP000027920">
    <property type="component" value="Unassembled WGS sequence"/>
</dbReference>
<reference evidence="3 4" key="1">
    <citation type="submission" date="2013-03" db="EMBL/GenBank/DDBJ databases">
        <title>The Genome Sequence of Exophiala aquamarina CBS 119918.</title>
        <authorList>
            <consortium name="The Broad Institute Genomics Platform"/>
            <person name="Cuomo C."/>
            <person name="de Hoog S."/>
            <person name="Gorbushina A."/>
            <person name="Walker B."/>
            <person name="Young S.K."/>
            <person name="Zeng Q."/>
            <person name="Gargeya S."/>
            <person name="Fitzgerald M."/>
            <person name="Haas B."/>
            <person name="Abouelleil A."/>
            <person name="Allen A.W."/>
            <person name="Alvarado L."/>
            <person name="Arachchi H.M."/>
            <person name="Berlin A.M."/>
            <person name="Chapman S.B."/>
            <person name="Gainer-Dewar J."/>
            <person name="Goldberg J."/>
            <person name="Griggs A."/>
            <person name="Gujja S."/>
            <person name="Hansen M."/>
            <person name="Howarth C."/>
            <person name="Imamovic A."/>
            <person name="Ireland A."/>
            <person name="Larimer J."/>
            <person name="McCowan C."/>
            <person name="Murphy C."/>
            <person name="Pearson M."/>
            <person name="Poon T.W."/>
            <person name="Priest M."/>
            <person name="Roberts A."/>
            <person name="Saif S."/>
            <person name="Shea T."/>
            <person name="Sisk P."/>
            <person name="Sykes S."/>
            <person name="Wortman J."/>
            <person name="Nusbaum C."/>
            <person name="Birren B."/>
        </authorList>
    </citation>
    <scope>NUCLEOTIDE SEQUENCE [LARGE SCALE GENOMIC DNA]</scope>
    <source>
        <strain evidence="3 4">CBS 119918</strain>
    </source>
</reference>
<dbReference type="AlphaFoldDB" id="A0A072Q2E7"/>
<feature type="domain" description="DUF2786" evidence="2">
    <location>
        <begin position="70"/>
        <end position="92"/>
    </location>
</feature>
<dbReference type="GeneID" id="25274999"/>
<accession>A0A072Q2E7</accession>
<keyword evidence="4" id="KW-1185">Reference proteome</keyword>
<evidence type="ECO:0000256" key="1">
    <source>
        <dbReference type="SAM" id="MobiDB-lite"/>
    </source>
</evidence>
<dbReference type="Pfam" id="PF10979">
    <property type="entry name" value="DUF2786"/>
    <property type="match status" value="1"/>
</dbReference>
<name>A0A072Q2E7_9EURO</name>
<dbReference type="OrthoDB" id="3067443at2759"/>
<proteinExistence type="predicted"/>
<comment type="caution">
    <text evidence="3">The sequence shown here is derived from an EMBL/GenBank/DDBJ whole genome shotgun (WGS) entry which is preliminary data.</text>
</comment>
<gene>
    <name evidence="3" type="ORF">A1O9_00047</name>
</gene>
<feature type="region of interest" description="Disordered" evidence="1">
    <location>
        <begin position="21"/>
        <end position="48"/>
    </location>
</feature>
<evidence type="ECO:0000259" key="2">
    <source>
        <dbReference type="Pfam" id="PF10979"/>
    </source>
</evidence>
<evidence type="ECO:0000313" key="4">
    <source>
        <dbReference type="Proteomes" id="UP000027920"/>
    </source>
</evidence>
<evidence type="ECO:0000313" key="3">
    <source>
        <dbReference type="EMBL" id="KEF62075.1"/>
    </source>
</evidence>
<organism evidence="3 4">
    <name type="scientific">Exophiala aquamarina CBS 119918</name>
    <dbReference type="NCBI Taxonomy" id="1182545"/>
    <lineage>
        <taxon>Eukaryota</taxon>
        <taxon>Fungi</taxon>
        <taxon>Dikarya</taxon>
        <taxon>Ascomycota</taxon>
        <taxon>Pezizomycotina</taxon>
        <taxon>Eurotiomycetes</taxon>
        <taxon>Chaetothyriomycetidae</taxon>
        <taxon>Chaetothyriales</taxon>
        <taxon>Herpotrichiellaceae</taxon>
        <taxon>Exophiala</taxon>
    </lineage>
</organism>
<protein>
    <recommendedName>
        <fullName evidence="2">DUF2786 domain-containing protein</fullName>
    </recommendedName>
</protein>
<dbReference type="RefSeq" id="XP_013264665.1">
    <property type="nucleotide sequence ID" value="XM_013409211.1"/>
</dbReference>
<sequence>MGEKGCALSRPAENLVNFNISSELNDKRNMPSAHSTRNKPNPPPSQTAKVQVLAIQGQAVSDENSKYEQRILGRIKKCLQRAEHPNTPESEA</sequence>
<dbReference type="InterPro" id="IPR024498">
    <property type="entry name" value="DUF2786"/>
</dbReference>